<dbReference type="PANTHER" id="PTHR13678:SF2">
    <property type="entry name" value="VACUOLAR PROTEIN SORTING-ASSOCIATED PROTEIN 37A"/>
    <property type="match status" value="1"/>
</dbReference>
<accession>A0A1B9GVU1</accession>
<proteinExistence type="inferred from homology"/>
<evidence type="ECO:0000313" key="11">
    <source>
        <dbReference type="Proteomes" id="UP000092666"/>
    </source>
</evidence>
<keyword evidence="5 6" id="KW-0653">Protein transport</keyword>
<keyword evidence="4" id="KW-0967">Endosome</keyword>
<keyword evidence="11" id="KW-1185">Reference proteome</keyword>
<evidence type="ECO:0000256" key="3">
    <source>
        <dbReference type="ARBA" id="ARBA00022448"/>
    </source>
</evidence>
<dbReference type="Pfam" id="PF07200">
    <property type="entry name" value="Mod_r"/>
    <property type="match status" value="1"/>
</dbReference>
<reference evidence="11" key="2">
    <citation type="submission" date="2013-12" db="EMBL/GenBank/DDBJ databases">
        <title>Evolution of pathogenesis and genome organization in the Tremellales.</title>
        <authorList>
            <person name="Cuomo C."/>
            <person name="Litvintseva A."/>
            <person name="Heitman J."/>
            <person name="Chen Y."/>
            <person name="Sun S."/>
            <person name="Springer D."/>
            <person name="Dromer F."/>
            <person name="Young S."/>
            <person name="Zeng Q."/>
            <person name="Chapman S."/>
            <person name="Gujja S."/>
            <person name="Saif S."/>
            <person name="Birren B."/>
        </authorList>
    </citation>
    <scope>NUCLEOTIDE SEQUENCE [LARGE SCALE GENOMIC DNA]</scope>
    <source>
        <strain evidence="11">BCC8398</strain>
    </source>
</reference>
<dbReference type="GO" id="GO:0006623">
    <property type="term" value="P:protein targeting to vacuole"/>
    <property type="evidence" value="ECO:0007669"/>
    <property type="project" value="TreeGrafter"/>
</dbReference>
<sequence>MSTPLVQQFPSLASYPPSFLKDLLSSPELTEAFLFSLPEVQDLAAEVEKLGKENEEIAKRNLEIRDELLALRDATAQSYAHAEHLKRRWADIEKAQSQLYQRNRPSFLHLRLRHSLTDQDDLSERIASAFIEGRSANSSGPSVPGSRVDSPAPHFGGAGPGAGSSNADGYSTPTTTATNDRSQTKAIDDFIQEFKAARKTYHKRAIWAERWSRGEVAWRDD</sequence>
<organism evidence="10 11">
    <name type="scientific">Kwoniella heveanensis BCC8398</name>
    <dbReference type="NCBI Taxonomy" id="1296120"/>
    <lineage>
        <taxon>Eukaryota</taxon>
        <taxon>Fungi</taxon>
        <taxon>Dikarya</taxon>
        <taxon>Basidiomycota</taxon>
        <taxon>Agaricomycotina</taxon>
        <taxon>Tremellomycetes</taxon>
        <taxon>Tremellales</taxon>
        <taxon>Cryptococcaceae</taxon>
        <taxon>Kwoniella</taxon>
    </lineage>
</organism>
<feature type="coiled-coil region" evidence="7">
    <location>
        <begin position="40"/>
        <end position="67"/>
    </location>
</feature>
<dbReference type="Proteomes" id="UP000092666">
    <property type="component" value="Unassembled WGS sequence"/>
</dbReference>
<evidence type="ECO:0000256" key="5">
    <source>
        <dbReference type="ARBA" id="ARBA00022927"/>
    </source>
</evidence>
<feature type="compositionally biased region" description="Polar residues" evidence="8">
    <location>
        <begin position="166"/>
        <end position="181"/>
    </location>
</feature>
<dbReference type="AlphaFoldDB" id="A0A1B9GVU1"/>
<evidence type="ECO:0000256" key="2">
    <source>
        <dbReference type="ARBA" id="ARBA00007617"/>
    </source>
</evidence>
<evidence type="ECO:0000256" key="8">
    <source>
        <dbReference type="SAM" id="MobiDB-lite"/>
    </source>
</evidence>
<keyword evidence="7" id="KW-0175">Coiled coil</keyword>
<dbReference type="PROSITE" id="PS51314">
    <property type="entry name" value="VPS37_C"/>
    <property type="match status" value="1"/>
</dbReference>
<protein>
    <recommendedName>
        <fullName evidence="9">VPS37 C-terminal domain-containing protein</fullName>
    </recommendedName>
</protein>
<dbReference type="Gene3D" id="1.10.287.660">
    <property type="entry name" value="Helix hairpin bin"/>
    <property type="match status" value="1"/>
</dbReference>
<reference evidence="10 11" key="1">
    <citation type="submission" date="2013-07" db="EMBL/GenBank/DDBJ databases">
        <title>The Genome Sequence of Cryptococcus heveanensis BCC8398.</title>
        <authorList>
            <consortium name="The Broad Institute Genome Sequencing Platform"/>
            <person name="Cuomo C."/>
            <person name="Litvintseva A."/>
            <person name="Chen Y."/>
            <person name="Heitman J."/>
            <person name="Sun S."/>
            <person name="Springer D."/>
            <person name="Dromer F."/>
            <person name="Young S.K."/>
            <person name="Zeng Q."/>
            <person name="Gargeya S."/>
            <person name="Fitzgerald M."/>
            <person name="Abouelleil A."/>
            <person name="Alvarado L."/>
            <person name="Berlin A.M."/>
            <person name="Chapman S.B."/>
            <person name="Dewar J."/>
            <person name="Goldberg J."/>
            <person name="Griggs A."/>
            <person name="Gujja S."/>
            <person name="Hansen M."/>
            <person name="Howarth C."/>
            <person name="Imamovic A."/>
            <person name="Larimer J."/>
            <person name="McCowan C."/>
            <person name="Murphy C."/>
            <person name="Pearson M."/>
            <person name="Priest M."/>
            <person name="Roberts A."/>
            <person name="Saif S."/>
            <person name="Shea T."/>
            <person name="Sykes S."/>
            <person name="Wortman J."/>
            <person name="Nusbaum C."/>
            <person name="Birren B."/>
        </authorList>
    </citation>
    <scope>NUCLEOTIDE SEQUENCE [LARGE SCALE GENOMIC DNA]</scope>
    <source>
        <strain evidence="10 11">BCC8398</strain>
    </source>
</reference>
<feature type="domain" description="VPS37 C-terminal" evidence="9">
    <location>
        <begin position="86"/>
        <end position="221"/>
    </location>
</feature>
<dbReference type="GO" id="GO:0043162">
    <property type="term" value="P:ubiquitin-dependent protein catabolic process via the multivesicular body sorting pathway"/>
    <property type="evidence" value="ECO:0007669"/>
    <property type="project" value="TreeGrafter"/>
</dbReference>
<dbReference type="PANTHER" id="PTHR13678">
    <property type="entry name" value="VACUOLAR PROTEIN SORTING-ASSOCIATED PROTEIN 37"/>
    <property type="match status" value="1"/>
</dbReference>
<comment type="similarity">
    <text evidence="2">Belongs to the VPS37 family.</text>
</comment>
<dbReference type="EMBL" id="KI669500">
    <property type="protein sequence ID" value="OCF35142.1"/>
    <property type="molecule type" value="Genomic_DNA"/>
</dbReference>
<keyword evidence="3 6" id="KW-0813">Transport</keyword>
<evidence type="ECO:0000256" key="6">
    <source>
        <dbReference type="PROSITE-ProRule" id="PRU00646"/>
    </source>
</evidence>
<dbReference type="GO" id="GO:0000813">
    <property type="term" value="C:ESCRT I complex"/>
    <property type="evidence" value="ECO:0007669"/>
    <property type="project" value="UniProtKB-ARBA"/>
</dbReference>
<dbReference type="InterPro" id="IPR009851">
    <property type="entry name" value="Mod_r"/>
</dbReference>
<evidence type="ECO:0000259" key="9">
    <source>
        <dbReference type="PROSITE" id="PS51314"/>
    </source>
</evidence>
<dbReference type="GO" id="GO:0006612">
    <property type="term" value="P:protein targeting to membrane"/>
    <property type="evidence" value="ECO:0007669"/>
    <property type="project" value="TreeGrafter"/>
</dbReference>
<gene>
    <name evidence="10" type="ORF">I316_03183</name>
</gene>
<name>A0A1B9GVU1_9TREE</name>
<comment type="subcellular location">
    <subcellularLocation>
        <location evidence="1">Endosome</location>
    </subcellularLocation>
</comment>
<evidence type="ECO:0000313" key="10">
    <source>
        <dbReference type="EMBL" id="OCF35142.1"/>
    </source>
</evidence>
<evidence type="ECO:0000256" key="7">
    <source>
        <dbReference type="SAM" id="Coils"/>
    </source>
</evidence>
<dbReference type="OrthoDB" id="10260857at2759"/>
<evidence type="ECO:0000256" key="4">
    <source>
        <dbReference type="ARBA" id="ARBA00022753"/>
    </source>
</evidence>
<dbReference type="InterPro" id="IPR029012">
    <property type="entry name" value="Helix_hairpin_bin_sf"/>
</dbReference>
<dbReference type="STRING" id="1296120.A0A1B9GVU1"/>
<feature type="region of interest" description="Disordered" evidence="8">
    <location>
        <begin position="134"/>
        <end position="184"/>
    </location>
</feature>
<evidence type="ECO:0000256" key="1">
    <source>
        <dbReference type="ARBA" id="ARBA00004177"/>
    </source>
</evidence>